<dbReference type="PANTHER" id="PTHR22642">
    <property type="entry name" value="IMIDAZOLONEPROPIONASE"/>
    <property type="match status" value="1"/>
</dbReference>
<feature type="non-terminal residue" evidence="2">
    <location>
        <position position="1"/>
    </location>
</feature>
<comment type="caution">
    <text evidence="2">The sequence shown here is derived from an EMBL/GenBank/DDBJ whole genome shotgun (WGS) entry which is preliminary data.</text>
</comment>
<evidence type="ECO:0000259" key="1">
    <source>
        <dbReference type="Pfam" id="PF07969"/>
    </source>
</evidence>
<dbReference type="SUPFAM" id="SSF51556">
    <property type="entry name" value="Metallo-dependent hydrolases"/>
    <property type="match status" value="1"/>
</dbReference>
<dbReference type="InterPro" id="IPR032466">
    <property type="entry name" value="Metal_Hydrolase"/>
</dbReference>
<dbReference type="Proteomes" id="UP000523795">
    <property type="component" value="Unassembled WGS sequence"/>
</dbReference>
<accession>A0ABX1JM72</accession>
<protein>
    <submittedName>
        <fullName evidence="2">Amidohydrolase family protein</fullName>
    </submittedName>
</protein>
<dbReference type="PANTHER" id="PTHR22642:SF2">
    <property type="entry name" value="PROTEIN LONG AFTER FAR-RED 3"/>
    <property type="match status" value="1"/>
</dbReference>
<sequence length="369" mass="39899">AAAASIEDPARHNAEALKTAVRTLNSFGITSVQDAATMDYALEALHRHDEQGELAVPVVASMPSRTFIEPGTTGPDLYRIGAEHRSAHLRPDFSKYVLDGVPMTRTSAMLNPYICTHHTHDPNFTGEPLGELGDLVSSLEDLVDRGLHAKLPATGDAAVRRVLDAVEAVRRSRGYGAIFQIAHVEYIDEGDLRRFADLQVVPDASPYLWFPSVIQESIAKQIPAETFDKSWPLRDLFEDGALVSGGSDWPCAAPTPDPWTGLETMVTRRNPDPSVGGELNAGQGLDLRQAVAAFTRNPAAAMGLGDVTGMLRPGLSADFIVLDQDIFRGNPSAIHRTKVLRTYFEGVCVYDTADSVEEDAAGEPVLQAD</sequence>
<dbReference type="Pfam" id="PF07969">
    <property type="entry name" value="Amidohydro_3"/>
    <property type="match status" value="1"/>
</dbReference>
<organism evidence="2 3">
    <name type="scientific">Arthrobacter deserti</name>
    <dbReference type="NCBI Taxonomy" id="1742687"/>
    <lineage>
        <taxon>Bacteria</taxon>
        <taxon>Bacillati</taxon>
        <taxon>Actinomycetota</taxon>
        <taxon>Actinomycetes</taxon>
        <taxon>Micrococcales</taxon>
        <taxon>Micrococcaceae</taxon>
        <taxon>Arthrobacter</taxon>
    </lineage>
</organism>
<dbReference type="InterPro" id="IPR011059">
    <property type="entry name" value="Metal-dep_hydrolase_composite"/>
</dbReference>
<gene>
    <name evidence="2" type="ORF">HER39_00890</name>
</gene>
<dbReference type="InterPro" id="IPR013108">
    <property type="entry name" value="Amidohydro_3"/>
</dbReference>
<proteinExistence type="predicted"/>
<evidence type="ECO:0000313" key="2">
    <source>
        <dbReference type="EMBL" id="NKX49160.1"/>
    </source>
</evidence>
<keyword evidence="3" id="KW-1185">Reference proteome</keyword>
<dbReference type="EMBL" id="JAAZSR010000005">
    <property type="protein sequence ID" value="NKX49160.1"/>
    <property type="molecule type" value="Genomic_DNA"/>
</dbReference>
<evidence type="ECO:0000313" key="3">
    <source>
        <dbReference type="Proteomes" id="UP000523795"/>
    </source>
</evidence>
<feature type="domain" description="Amidohydrolase 3" evidence="1">
    <location>
        <begin position="12"/>
        <end position="350"/>
    </location>
</feature>
<name>A0ABX1JM72_9MICC</name>
<reference evidence="2 3" key="1">
    <citation type="submission" date="2020-04" db="EMBL/GenBank/DDBJ databases">
        <authorList>
            <person name="Liu S."/>
        </authorList>
    </citation>
    <scope>NUCLEOTIDE SEQUENCE [LARGE SCALE GENOMIC DNA]</scope>
    <source>
        <strain evidence="2 3">CGMCC 1.15091</strain>
    </source>
</reference>
<dbReference type="Gene3D" id="3.20.20.140">
    <property type="entry name" value="Metal-dependent hydrolases"/>
    <property type="match status" value="1"/>
</dbReference>
<dbReference type="SUPFAM" id="SSF51338">
    <property type="entry name" value="Composite domain of metallo-dependent hydrolases"/>
    <property type="match status" value="1"/>
</dbReference>